<dbReference type="AlphaFoldDB" id="A0A396JIA0"/>
<reference evidence="1" key="1">
    <citation type="journal article" date="2018" name="Nat. Plants">
        <title>Whole-genome landscape of Medicago truncatula symbiotic genes.</title>
        <authorList>
            <person name="Pecrix Y."/>
            <person name="Gamas P."/>
            <person name="Carrere S."/>
        </authorList>
    </citation>
    <scope>NUCLEOTIDE SEQUENCE</scope>
    <source>
        <tissue evidence="1">Leaves</tissue>
    </source>
</reference>
<proteinExistence type="predicted"/>
<gene>
    <name evidence="1" type="ORF">MtrunA17_Chr1g0150251</name>
</gene>
<dbReference type="Proteomes" id="UP000265566">
    <property type="component" value="Chromosome 1"/>
</dbReference>
<dbReference type="Gramene" id="rna429">
    <property type="protein sequence ID" value="RHN77022.1"/>
    <property type="gene ID" value="gene429"/>
</dbReference>
<dbReference type="EMBL" id="PSQE01000001">
    <property type="protein sequence ID" value="RHN77022.1"/>
    <property type="molecule type" value="Genomic_DNA"/>
</dbReference>
<sequence length="52" mass="5212">MSGKCNPSVFESVGFCGGGCSWGCLRGWVGSCLLGLLLWGSFGCAFGSVCGA</sequence>
<comment type="caution">
    <text evidence="1">The sequence shown here is derived from an EMBL/GenBank/DDBJ whole genome shotgun (WGS) entry which is preliminary data.</text>
</comment>
<evidence type="ECO:0000313" key="1">
    <source>
        <dbReference type="EMBL" id="RHN77022.1"/>
    </source>
</evidence>
<accession>A0A396JIA0</accession>
<name>A0A396JIA0_MEDTR</name>
<organism evidence="1">
    <name type="scientific">Medicago truncatula</name>
    <name type="common">Barrel medic</name>
    <name type="synonym">Medicago tribuloides</name>
    <dbReference type="NCBI Taxonomy" id="3880"/>
    <lineage>
        <taxon>Eukaryota</taxon>
        <taxon>Viridiplantae</taxon>
        <taxon>Streptophyta</taxon>
        <taxon>Embryophyta</taxon>
        <taxon>Tracheophyta</taxon>
        <taxon>Spermatophyta</taxon>
        <taxon>Magnoliopsida</taxon>
        <taxon>eudicotyledons</taxon>
        <taxon>Gunneridae</taxon>
        <taxon>Pentapetalae</taxon>
        <taxon>rosids</taxon>
        <taxon>fabids</taxon>
        <taxon>Fabales</taxon>
        <taxon>Fabaceae</taxon>
        <taxon>Papilionoideae</taxon>
        <taxon>50 kb inversion clade</taxon>
        <taxon>NPAAA clade</taxon>
        <taxon>Hologalegina</taxon>
        <taxon>IRL clade</taxon>
        <taxon>Trifolieae</taxon>
        <taxon>Medicago</taxon>
    </lineage>
</organism>
<protein>
    <submittedName>
        <fullName evidence="1">Uncharacterized protein</fullName>
    </submittedName>
</protein>